<sequence length="216" mass="25315">MKKMAKIVYESGMVILVMITIITLWTEDTYNSTVNWIVWGVFFADFLVRFLTAAGKWNFIKQNPFLLVAVIPFDQFFQMARIVRVIYLFRLKTITKYYIVPYAEKLTFHSKTLILTILGLLFSLEVLLIRELENTVTSYLDGIYVVFGYLLFFGHHMFVITDPVSIWTLTAISIIGIALHGLAVQWAFSWVEQIFHRFRRKNHAEKQERQSKKVNG</sequence>
<feature type="transmembrane region" description="Helical" evidence="5">
    <location>
        <begin position="66"/>
        <end position="88"/>
    </location>
</feature>
<name>A0ABV9DFN5_9BACI</name>
<reference evidence="7" key="1">
    <citation type="journal article" date="2019" name="Int. J. Syst. Evol. Microbiol.">
        <title>The Global Catalogue of Microorganisms (GCM) 10K type strain sequencing project: providing services to taxonomists for standard genome sequencing and annotation.</title>
        <authorList>
            <consortium name="The Broad Institute Genomics Platform"/>
            <consortium name="The Broad Institute Genome Sequencing Center for Infectious Disease"/>
            <person name="Wu L."/>
            <person name="Ma J."/>
        </authorList>
    </citation>
    <scope>NUCLEOTIDE SEQUENCE [LARGE SCALE GENOMIC DNA]</scope>
    <source>
        <strain evidence="7">CGMCC 4.7426</strain>
    </source>
</reference>
<feature type="transmembrane region" description="Helical" evidence="5">
    <location>
        <begin position="37"/>
        <end position="54"/>
    </location>
</feature>
<dbReference type="RefSeq" id="WP_390292700.1">
    <property type="nucleotide sequence ID" value="NZ_JBHSFU010000002.1"/>
</dbReference>
<comment type="subcellular location">
    <subcellularLocation>
        <location evidence="1">Membrane</location>
        <topology evidence="1">Multi-pass membrane protein</topology>
    </subcellularLocation>
</comment>
<gene>
    <name evidence="6" type="ORF">ACFO3D_00940</name>
</gene>
<evidence type="ECO:0000313" key="7">
    <source>
        <dbReference type="Proteomes" id="UP001595989"/>
    </source>
</evidence>
<dbReference type="Gene3D" id="1.20.120.350">
    <property type="entry name" value="Voltage-gated potassium channels. Chain C"/>
    <property type="match status" value="1"/>
</dbReference>
<protein>
    <submittedName>
        <fullName evidence="6">Transporter</fullName>
    </submittedName>
</protein>
<comment type="caution">
    <text evidence="6">The sequence shown here is derived from an EMBL/GenBank/DDBJ whole genome shotgun (WGS) entry which is preliminary data.</text>
</comment>
<evidence type="ECO:0000256" key="5">
    <source>
        <dbReference type="SAM" id="Phobius"/>
    </source>
</evidence>
<feature type="transmembrane region" description="Helical" evidence="5">
    <location>
        <begin position="166"/>
        <end position="191"/>
    </location>
</feature>
<evidence type="ECO:0000256" key="3">
    <source>
        <dbReference type="ARBA" id="ARBA00022989"/>
    </source>
</evidence>
<keyword evidence="2 5" id="KW-0812">Transmembrane</keyword>
<feature type="transmembrane region" description="Helical" evidence="5">
    <location>
        <begin position="141"/>
        <end position="160"/>
    </location>
</feature>
<dbReference type="EMBL" id="JBHSFU010000002">
    <property type="protein sequence ID" value="MFC4556770.1"/>
    <property type="molecule type" value="Genomic_DNA"/>
</dbReference>
<keyword evidence="7" id="KW-1185">Reference proteome</keyword>
<dbReference type="InterPro" id="IPR027359">
    <property type="entry name" value="Volt_channel_dom_sf"/>
</dbReference>
<evidence type="ECO:0000313" key="6">
    <source>
        <dbReference type="EMBL" id="MFC4556770.1"/>
    </source>
</evidence>
<keyword evidence="3 5" id="KW-1133">Transmembrane helix</keyword>
<evidence type="ECO:0000256" key="1">
    <source>
        <dbReference type="ARBA" id="ARBA00004141"/>
    </source>
</evidence>
<evidence type="ECO:0000256" key="2">
    <source>
        <dbReference type="ARBA" id="ARBA00022692"/>
    </source>
</evidence>
<dbReference type="Proteomes" id="UP001595989">
    <property type="component" value="Unassembled WGS sequence"/>
</dbReference>
<keyword evidence="4 5" id="KW-0472">Membrane</keyword>
<accession>A0ABV9DFN5</accession>
<feature type="transmembrane region" description="Helical" evidence="5">
    <location>
        <begin position="7"/>
        <end position="25"/>
    </location>
</feature>
<organism evidence="6 7">
    <name type="scientific">Virgibacillus kekensis</name>
    <dbReference type="NCBI Taxonomy" id="202261"/>
    <lineage>
        <taxon>Bacteria</taxon>
        <taxon>Bacillati</taxon>
        <taxon>Bacillota</taxon>
        <taxon>Bacilli</taxon>
        <taxon>Bacillales</taxon>
        <taxon>Bacillaceae</taxon>
        <taxon>Virgibacillus</taxon>
    </lineage>
</organism>
<dbReference type="SUPFAM" id="SSF81324">
    <property type="entry name" value="Voltage-gated potassium channels"/>
    <property type="match status" value="1"/>
</dbReference>
<feature type="transmembrane region" description="Helical" evidence="5">
    <location>
        <begin position="108"/>
        <end position="129"/>
    </location>
</feature>
<proteinExistence type="predicted"/>
<evidence type="ECO:0000256" key="4">
    <source>
        <dbReference type="ARBA" id="ARBA00023136"/>
    </source>
</evidence>